<dbReference type="AlphaFoldDB" id="A0AA40AZM1"/>
<keyword evidence="2" id="KW-1185">Reference proteome</keyword>
<gene>
    <name evidence="1" type="ORF">B0H67DRAFT_479764</name>
</gene>
<dbReference type="InterPro" id="IPR035979">
    <property type="entry name" value="RBD_domain_sf"/>
</dbReference>
<evidence type="ECO:0008006" key="3">
    <source>
        <dbReference type="Google" id="ProtNLM"/>
    </source>
</evidence>
<sequence length="218" mass="24193">QRQNAGELVRLFSHNYRGDRTLRSNMSIDVPDDDNCALFITGLPSMITTRVLLAHIRNTGRIWQAHINPPDGRWHAFAAAKVTFFARAAAEAFYRASQEDGFIVRGVRAKVQFNRHKVASQPVGSVYKTRVLIIKGNPALVNLGNLTNIMAGEIKFWDLDDHFVRPIGNPERGEGMVELTLQFGSFRAQAESANIVLNRRLGALGVTFCFGIDPCGAI</sequence>
<evidence type="ECO:0000313" key="2">
    <source>
        <dbReference type="Proteomes" id="UP001172102"/>
    </source>
</evidence>
<name>A0AA40AZM1_9PEZI</name>
<dbReference type="Proteomes" id="UP001172102">
    <property type="component" value="Unassembled WGS sequence"/>
</dbReference>
<organism evidence="1 2">
    <name type="scientific">Lasiosphaeris hirsuta</name>
    <dbReference type="NCBI Taxonomy" id="260670"/>
    <lineage>
        <taxon>Eukaryota</taxon>
        <taxon>Fungi</taxon>
        <taxon>Dikarya</taxon>
        <taxon>Ascomycota</taxon>
        <taxon>Pezizomycotina</taxon>
        <taxon>Sordariomycetes</taxon>
        <taxon>Sordariomycetidae</taxon>
        <taxon>Sordariales</taxon>
        <taxon>Lasiosphaeriaceae</taxon>
        <taxon>Lasiosphaeris</taxon>
    </lineage>
</organism>
<accession>A0AA40AZM1</accession>
<dbReference type="Gene3D" id="3.30.70.330">
    <property type="match status" value="1"/>
</dbReference>
<proteinExistence type="predicted"/>
<reference evidence="1" key="1">
    <citation type="submission" date="2023-06" db="EMBL/GenBank/DDBJ databases">
        <title>Genome-scale phylogeny and comparative genomics of the fungal order Sordariales.</title>
        <authorList>
            <consortium name="Lawrence Berkeley National Laboratory"/>
            <person name="Hensen N."/>
            <person name="Bonometti L."/>
            <person name="Westerberg I."/>
            <person name="Brannstrom I.O."/>
            <person name="Guillou S."/>
            <person name="Cros-Aarteil S."/>
            <person name="Calhoun S."/>
            <person name="Haridas S."/>
            <person name="Kuo A."/>
            <person name="Mondo S."/>
            <person name="Pangilinan J."/>
            <person name="Riley R."/>
            <person name="Labutti K."/>
            <person name="Andreopoulos B."/>
            <person name="Lipzen A."/>
            <person name="Chen C."/>
            <person name="Yanf M."/>
            <person name="Daum C."/>
            <person name="Ng V."/>
            <person name="Clum A."/>
            <person name="Steindorff A."/>
            <person name="Ohm R."/>
            <person name="Martin F."/>
            <person name="Silar P."/>
            <person name="Natvig D."/>
            <person name="Lalanne C."/>
            <person name="Gautier V."/>
            <person name="Ament-Velasquez S.L."/>
            <person name="Kruys A."/>
            <person name="Hutchinson M.I."/>
            <person name="Powell A.J."/>
            <person name="Barry K."/>
            <person name="Miller A.N."/>
            <person name="Grigoriev I.V."/>
            <person name="Debuchy R."/>
            <person name="Gladieux P."/>
            <person name="Thoren M.H."/>
            <person name="Johannesson H."/>
        </authorList>
    </citation>
    <scope>NUCLEOTIDE SEQUENCE</scope>
    <source>
        <strain evidence="1">SMH4607-1</strain>
    </source>
</reference>
<dbReference type="EMBL" id="JAUKUA010000002">
    <property type="protein sequence ID" value="KAK0724933.1"/>
    <property type="molecule type" value="Genomic_DNA"/>
</dbReference>
<dbReference type="GO" id="GO:0003676">
    <property type="term" value="F:nucleic acid binding"/>
    <property type="evidence" value="ECO:0007669"/>
    <property type="project" value="InterPro"/>
</dbReference>
<comment type="caution">
    <text evidence="1">The sequence shown here is derived from an EMBL/GenBank/DDBJ whole genome shotgun (WGS) entry which is preliminary data.</text>
</comment>
<protein>
    <recommendedName>
        <fullName evidence="3">RRM domain-containing protein</fullName>
    </recommendedName>
</protein>
<dbReference type="SUPFAM" id="SSF54928">
    <property type="entry name" value="RNA-binding domain, RBD"/>
    <property type="match status" value="1"/>
</dbReference>
<evidence type="ECO:0000313" key="1">
    <source>
        <dbReference type="EMBL" id="KAK0724933.1"/>
    </source>
</evidence>
<feature type="non-terminal residue" evidence="1">
    <location>
        <position position="1"/>
    </location>
</feature>
<dbReference type="InterPro" id="IPR012677">
    <property type="entry name" value="Nucleotide-bd_a/b_plait_sf"/>
</dbReference>